<evidence type="ECO:0000256" key="5">
    <source>
        <dbReference type="ARBA" id="ARBA00022695"/>
    </source>
</evidence>
<evidence type="ECO:0000313" key="7">
    <source>
        <dbReference type="EMBL" id="OAO15148.1"/>
    </source>
</evidence>
<dbReference type="Pfam" id="PF01704">
    <property type="entry name" value="UDPGP"/>
    <property type="match status" value="1"/>
</dbReference>
<sequence>MISEELRAVIAKYDQSHILKYYDEGLFTEEEKKHFETQLSKIDFERLDLIYKASMKQTAASSQDAKLDPMDNAWKDEEKDKYLTITLDAIAKNEVALILMGGGQGTRLGCSGPKGEYDIGLLSHKPLFQLQTERILRMQEMASRRAGKKCAVHCYVMTSPMTHADTLKFYRDHHYFGLEPEQVVFFSQGTLPCMDDNGHIILSSRSEIATAPDGNGGLYMGLYKSAITVNGVEDASRCVLDDMVAKGAKYVQIYGVDNAFVRIPDPLMFGVFIADGDDVGNACVLKNSPTERVGIVCRKAGKYEVVEYSELSDVIANMRDAQGNLVFGAGFICNLWCTVEFLRTKCNPASLPLLYHIAHKAIPYYDDAAKETVKPKQPNGVKMESFIFDVFPFSQKMGCTLVSRTHFTPVKNSNDAKFDCPDTAREIMTTTFVNWLKAAGCELEGEVVSSCVEVSGLVSFDGENLERLSGLKLQLPCFICQKSEASEEELKGATKVSDAVVLVKKEFNEYVFL</sequence>
<name>A0A196SDR6_BLAHN</name>
<comment type="similarity">
    <text evidence="2">Belongs to the UDPGP type 1 family.</text>
</comment>
<dbReference type="Gene3D" id="3.90.550.10">
    <property type="entry name" value="Spore Coat Polysaccharide Biosynthesis Protein SpsA, Chain A"/>
    <property type="match status" value="1"/>
</dbReference>
<evidence type="ECO:0000256" key="4">
    <source>
        <dbReference type="ARBA" id="ARBA00022679"/>
    </source>
</evidence>
<keyword evidence="8" id="KW-1185">Reference proteome</keyword>
<reference evidence="7 8" key="1">
    <citation type="submission" date="2016-05" db="EMBL/GenBank/DDBJ databases">
        <title>Nuclear genome of Blastocystis sp. subtype 1 NandII.</title>
        <authorList>
            <person name="Gentekaki E."/>
            <person name="Curtis B."/>
            <person name="Stairs C."/>
            <person name="Eme L."/>
            <person name="Herman E."/>
            <person name="Klimes V."/>
            <person name="Arias M.C."/>
            <person name="Elias M."/>
            <person name="Hilliou F."/>
            <person name="Klute M."/>
            <person name="Malik S.-B."/>
            <person name="Pightling A."/>
            <person name="Rachubinski R."/>
            <person name="Salas D."/>
            <person name="Schlacht A."/>
            <person name="Suga H."/>
            <person name="Archibald J."/>
            <person name="Ball S.G."/>
            <person name="Clark G."/>
            <person name="Dacks J."/>
            <person name="Van Der Giezen M."/>
            <person name="Tsaousis A."/>
            <person name="Roger A."/>
        </authorList>
    </citation>
    <scope>NUCLEOTIDE SEQUENCE [LARGE SCALE GENOMIC DNA]</scope>
    <source>
        <strain evidence="8">ATCC 50177 / NandII</strain>
    </source>
</reference>
<dbReference type="InterPro" id="IPR029044">
    <property type="entry name" value="Nucleotide-diphossugar_trans"/>
</dbReference>
<evidence type="ECO:0000256" key="2">
    <source>
        <dbReference type="ARBA" id="ARBA00010401"/>
    </source>
</evidence>
<dbReference type="EMBL" id="LXWW01000168">
    <property type="protein sequence ID" value="OAO15148.1"/>
    <property type="molecule type" value="Genomic_DNA"/>
</dbReference>
<dbReference type="PANTHER" id="PTHR11952:SF2">
    <property type="entry name" value="LD24639P"/>
    <property type="match status" value="1"/>
</dbReference>
<evidence type="ECO:0000313" key="8">
    <source>
        <dbReference type="Proteomes" id="UP000078348"/>
    </source>
</evidence>
<accession>A0A196SDR6</accession>
<protein>
    <recommendedName>
        <fullName evidence="3">UDP-N-acetylglucosamine diphosphorylase</fullName>
        <ecNumber evidence="3">2.7.7.23</ecNumber>
    </recommendedName>
</protein>
<evidence type="ECO:0000256" key="3">
    <source>
        <dbReference type="ARBA" id="ARBA00012457"/>
    </source>
</evidence>
<dbReference type="EC" id="2.7.7.23" evidence="3"/>
<proteinExistence type="inferred from homology"/>
<dbReference type="InterPro" id="IPR039741">
    <property type="entry name" value="UDP-sugar_pyrophosphorylase"/>
</dbReference>
<dbReference type="GO" id="GO:0003977">
    <property type="term" value="F:UDP-N-acetylglucosamine diphosphorylase activity"/>
    <property type="evidence" value="ECO:0007669"/>
    <property type="project" value="UniProtKB-EC"/>
</dbReference>
<dbReference type="STRING" id="478820.A0A196SDR6"/>
<keyword evidence="5" id="KW-0548">Nucleotidyltransferase</keyword>
<evidence type="ECO:0000256" key="6">
    <source>
        <dbReference type="ARBA" id="ARBA00048493"/>
    </source>
</evidence>
<dbReference type="Proteomes" id="UP000078348">
    <property type="component" value="Unassembled WGS sequence"/>
</dbReference>
<evidence type="ECO:0000256" key="1">
    <source>
        <dbReference type="ARBA" id="ARBA00005208"/>
    </source>
</evidence>
<organism evidence="7 8">
    <name type="scientific">Blastocystis sp. subtype 1 (strain ATCC 50177 / NandII)</name>
    <dbReference type="NCBI Taxonomy" id="478820"/>
    <lineage>
        <taxon>Eukaryota</taxon>
        <taxon>Sar</taxon>
        <taxon>Stramenopiles</taxon>
        <taxon>Bigyra</taxon>
        <taxon>Opalozoa</taxon>
        <taxon>Opalinata</taxon>
        <taxon>Blastocystidae</taxon>
        <taxon>Blastocystis</taxon>
    </lineage>
</organism>
<keyword evidence="4" id="KW-0808">Transferase</keyword>
<comment type="caution">
    <text evidence="7">The sequence shown here is derived from an EMBL/GenBank/DDBJ whole genome shotgun (WGS) entry which is preliminary data.</text>
</comment>
<gene>
    <name evidence="7" type="ORF">AV274_3134</name>
</gene>
<comment type="catalytic activity">
    <reaction evidence="6">
        <text>N-acetyl-alpha-D-glucosamine 1-phosphate + UTP + H(+) = UDP-N-acetyl-alpha-D-glucosamine + diphosphate</text>
        <dbReference type="Rhea" id="RHEA:13509"/>
        <dbReference type="ChEBI" id="CHEBI:15378"/>
        <dbReference type="ChEBI" id="CHEBI:33019"/>
        <dbReference type="ChEBI" id="CHEBI:46398"/>
        <dbReference type="ChEBI" id="CHEBI:57705"/>
        <dbReference type="ChEBI" id="CHEBI:57776"/>
        <dbReference type="EC" id="2.7.7.23"/>
    </reaction>
</comment>
<dbReference type="CDD" id="cd04193">
    <property type="entry name" value="UDPGlcNAc_PPase"/>
    <property type="match status" value="1"/>
</dbReference>
<dbReference type="GO" id="GO:0006048">
    <property type="term" value="P:UDP-N-acetylglucosamine biosynthetic process"/>
    <property type="evidence" value="ECO:0007669"/>
    <property type="project" value="TreeGrafter"/>
</dbReference>
<dbReference type="InterPro" id="IPR002618">
    <property type="entry name" value="UDPGP_fam"/>
</dbReference>
<dbReference type="SUPFAM" id="SSF53448">
    <property type="entry name" value="Nucleotide-diphospho-sugar transferases"/>
    <property type="match status" value="1"/>
</dbReference>
<dbReference type="OrthoDB" id="532420at2759"/>
<comment type="pathway">
    <text evidence="1">Nucleotide-sugar biosynthesis; UDP-N-acetyl-alpha-D-glucosamine biosynthesis; UDP-N-acetyl-alpha-D-glucosamine from N-acetyl-alpha-D-glucosamine 1-phosphate: step 1/1.</text>
</comment>
<dbReference type="PANTHER" id="PTHR11952">
    <property type="entry name" value="UDP- GLUCOSE PYROPHOSPHORYLASE"/>
    <property type="match status" value="1"/>
</dbReference>
<dbReference type="AlphaFoldDB" id="A0A196SDR6"/>